<dbReference type="SUPFAM" id="SSF55874">
    <property type="entry name" value="ATPase domain of HSP90 chaperone/DNA topoisomerase II/histidine kinase"/>
    <property type="match status" value="1"/>
</dbReference>
<evidence type="ECO:0000256" key="9">
    <source>
        <dbReference type="ARBA" id="ARBA00023012"/>
    </source>
</evidence>
<organism evidence="13 14">
    <name type="scientific">Candidatus Hydrogenisulfobacillus filiaventi</name>
    <dbReference type="NCBI Taxonomy" id="2707344"/>
    <lineage>
        <taxon>Bacteria</taxon>
        <taxon>Bacillati</taxon>
        <taxon>Bacillota</taxon>
        <taxon>Clostridia</taxon>
        <taxon>Eubacteriales</taxon>
        <taxon>Clostridiales Family XVII. Incertae Sedis</taxon>
        <taxon>Candidatus Hydrogenisulfobacillus</taxon>
    </lineage>
</organism>
<keyword evidence="7 13" id="KW-0418">Kinase</keyword>
<dbReference type="EC" id="2.7.13.3" evidence="3"/>
<comment type="catalytic activity">
    <reaction evidence="1">
        <text>ATP + protein L-histidine = ADP + protein N-phospho-L-histidine.</text>
        <dbReference type="EC" id="2.7.13.3"/>
    </reaction>
</comment>
<evidence type="ECO:0000256" key="3">
    <source>
        <dbReference type="ARBA" id="ARBA00012438"/>
    </source>
</evidence>
<dbReference type="GO" id="GO:0005886">
    <property type="term" value="C:plasma membrane"/>
    <property type="evidence" value="ECO:0007669"/>
    <property type="project" value="TreeGrafter"/>
</dbReference>
<comment type="subcellular location">
    <subcellularLocation>
        <location evidence="2">Membrane</location>
    </subcellularLocation>
</comment>
<sequence length="439" mass="47885">MRTELPVEHRLLTTARWRLAAWTLLAFLVLEVLIMGAAYAAVYQDLYRLDRQVVEEEWSGKRPEVLRLEAGRAVEAGVDRRAELVATWVWDAQGRLLKRDNHLLGTGRSLRTLLPLQGQIRAAREAGRAVWTTCVWQGTPLLIGTDPVYDHSRLAGSLQSAYSLTRTRQALQAAVRADVAILSGSLVVAVPLAFLVAGRAVGPIRSAMEAQRRFVQDASHELRTPLAVLRATLELAREDPDPAAVRAGIGEALVEVDYLGTFVGDLATLARAESGATPLQQGPVDLAALAVEVLAAMETLPACRDLRLEAGGCGPPVEVCGDARRLRQLVYILVDNAVKYNRPGGWVALRVAAERNQVLLEVADGGRGIPAAELPLVRRRFYRGRGRGEVSGSGLGLAIADWIVHAHRGRWRIRSREGQGTTVEVWLPRRAGRRPPGCG</sequence>
<evidence type="ECO:0000256" key="7">
    <source>
        <dbReference type="ARBA" id="ARBA00022777"/>
    </source>
</evidence>
<keyword evidence="8 11" id="KW-1133">Transmembrane helix</keyword>
<dbReference type="InterPro" id="IPR003594">
    <property type="entry name" value="HATPase_dom"/>
</dbReference>
<dbReference type="InterPro" id="IPR050428">
    <property type="entry name" value="TCS_sensor_his_kinase"/>
</dbReference>
<dbReference type="PANTHER" id="PTHR45436">
    <property type="entry name" value="SENSOR HISTIDINE KINASE YKOH"/>
    <property type="match status" value="1"/>
</dbReference>
<feature type="domain" description="Histidine kinase" evidence="12">
    <location>
        <begin position="217"/>
        <end position="431"/>
    </location>
</feature>
<dbReference type="InterPro" id="IPR036890">
    <property type="entry name" value="HATPase_C_sf"/>
</dbReference>
<dbReference type="Gene3D" id="3.30.565.10">
    <property type="entry name" value="Histidine kinase-like ATPase, C-terminal domain"/>
    <property type="match status" value="1"/>
</dbReference>
<dbReference type="PROSITE" id="PS50109">
    <property type="entry name" value="HIS_KIN"/>
    <property type="match status" value="1"/>
</dbReference>
<keyword evidence="10 11" id="KW-0472">Membrane</keyword>
<evidence type="ECO:0000259" key="12">
    <source>
        <dbReference type="PROSITE" id="PS50109"/>
    </source>
</evidence>
<reference evidence="13 14" key="1">
    <citation type="submission" date="2020-02" db="EMBL/GenBank/DDBJ databases">
        <authorList>
            <person name="Hogendoorn C."/>
        </authorList>
    </citation>
    <scope>NUCLEOTIDE SEQUENCE [LARGE SCALE GENOMIC DNA]</scope>
    <source>
        <strain evidence="13">R501</strain>
    </source>
</reference>
<keyword evidence="4" id="KW-0597">Phosphoprotein</keyword>
<dbReference type="EMBL" id="LR778114">
    <property type="protein sequence ID" value="CAB1129702.1"/>
    <property type="molecule type" value="Genomic_DNA"/>
</dbReference>
<dbReference type="KEGG" id="hfv:R50_2205"/>
<dbReference type="InterPro" id="IPR005467">
    <property type="entry name" value="His_kinase_dom"/>
</dbReference>
<evidence type="ECO:0000256" key="2">
    <source>
        <dbReference type="ARBA" id="ARBA00004370"/>
    </source>
</evidence>
<gene>
    <name evidence="13" type="ORF">R50_2205</name>
</gene>
<protein>
    <recommendedName>
        <fullName evidence="3">histidine kinase</fullName>
        <ecNumber evidence="3">2.7.13.3</ecNumber>
    </recommendedName>
</protein>
<evidence type="ECO:0000256" key="5">
    <source>
        <dbReference type="ARBA" id="ARBA00022679"/>
    </source>
</evidence>
<keyword evidence="6 11" id="KW-0812">Transmembrane</keyword>
<evidence type="ECO:0000256" key="6">
    <source>
        <dbReference type="ARBA" id="ARBA00022692"/>
    </source>
</evidence>
<dbReference type="SUPFAM" id="SSF47384">
    <property type="entry name" value="Homodimeric domain of signal transducing histidine kinase"/>
    <property type="match status" value="1"/>
</dbReference>
<dbReference type="Pfam" id="PF02518">
    <property type="entry name" value="HATPase_c"/>
    <property type="match status" value="1"/>
</dbReference>
<evidence type="ECO:0000256" key="1">
    <source>
        <dbReference type="ARBA" id="ARBA00000085"/>
    </source>
</evidence>
<dbReference type="CDD" id="cd00082">
    <property type="entry name" value="HisKA"/>
    <property type="match status" value="1"/>
</dbReference>
<keyword evidence="9" id="KW-0902">Two-component regulatory system</keyword>
<proteinExistence type="predicted"/>
<evidence type="ECO:0000256" key="11">
    <source>
        <dbReference type="SAM" id="Phobius"/>
    </source>
</evidence>
<dbReference type="InterPro" id="IPR036097">
    <property type="entry name" value="HisK_dim/P_sf"/>
</dbReference>
<dbReference type="Gene3D" id="1.10.287.130">
    <property type="match status" value="1"/>
</dbReference>
<dbReference type="PANTHER" id="PTHR45436:SF5">
    <property type="entry name" value="SENSOR HISTIDINE KINASE TRCS"/>
    <property type="match status" value="1"/>
</dbReference>
<evidence type="ECO:0000256" key="4">
    <source>
        <dbReference type="ARBA" id="ARBA00022553"/>
    </source>
</evidence>
<dbReference type="AlphaFoldDB" id="A0A6F8ZID0"/>
<dbReference type="InterPro" id="IPR004358">
    <property type="entry name" value="Sig_transdc_His_kin-like_C"/>
</dbReference>
<dbReference type="PRINTS" id="PR00344">
    <property type="entry name" value="BCTRLSENSOR"/>
</dbReference>
<dbReference type="SMART" id="SM00388">
    <property type="entry name" value="HisKA"/>
    <property type="match status" value="1"/>
</dbReference>
<evidence type="ECO:0000256" key="10">
    <source>
        <dbReference type="ARBA" id="ARBA00023136"/>
    </source>
</evidence>
<dbReference type="SMART" id="SM00387">
    <property type="entry name" value="HATPase_c"/>
    <property type="match status" value="1"/>
</dbReference>
<name>A0A6F8ZID0_9FIRM</name>
<keyword evidence="14" id="KW-1185">Reference proteome</keyword>
<dbReference type="Proteomes" id="UP000503399">
    <property type="component" value="Chromosome"/>
</dbReference>
<evidence type="ECO:0000313" key="14">
    <source>
        <dbReference type="Proteomes" id="UP000503399"/>
    </source>
</evidence>
<keyword evidence="5" id="KW-0808">Transferase</keyword>
<dbReference type="GO" id="GO:0000155">
    <property type="term" value="F:phosphorelay sensor kinase activity"/>
    <property type="evidence" value="ECO:0007669"/>
    <property type="project" value="InterPro"/>
</dbReference>
<dbReference type="Pfam" id="PF00512">
    <property type="entry name" value="HisKA"/>
    <property type="match status" value="1"/>
</dbReference>
<dbReference type="CDD" id="cd00075">
    <property type="entry name" value="HATPase"/>
    <property type="match status" value="1"/>
</dbReference>
<evidence type="ECO:0000313" key="13">
    <source>
        <dbReference type="EMBL" id="CAB1129702.1"/>
    </source>
</evidence>
<feature type="transmembrane region" description="Helical" evidence="11">
    <location>
        <begin position="20"/>
        <end position="42"/>
    </location>
</feature>
<dbReference type="InterPro" id="IPR003661">
    <property type="entry name" value="HisK_dim/P_dom"/>
</dbReference>
<accession>A0A6F8ZID0</accession>
<evidence type="ECO:0000256" key="8">
    <source>
        <dbReference type="ARBA" id="ARBA00022989"/>
    </source>
</evidence>
<feature type="transmembrane region" description="Helical" evidence="11">
    <location>
        <begin position="173"/>
        <end position="197"/>
    </location>
</feature>